<dbReference type="EMBL" id="JAAOAM010000085">
    <property type="protein sequence ID" value="KAF5549829.1"/>
    <property type="molecule type" value="Genomic_DNA"/>
</dbReference>
<evidence type="ECO:0000256" key="3">
    <source>
        <dbReference type="ARBA" id="ARBA00022793"/>
    </source>
</evidence>
<evidence type="ECO:0000256" key="2">
    <source>
        <dbReference type="ARBA" id="ARBA00022723"/>
    </source>
</evidence>
<dbReference type="InterPro" id="IPR032466">
    <property type="entry name" value="Metal_Hydrolase"/>
</dbReference>
<dbReference type="PANTHER" id="PTHR21240:SF29">
    <property type="entry name" value="AMIDOHYDROLASE-RELATED DOMAIN-CONTAINING PROTEIN"/>
    <property type="match status" value="1"/>
</dbReference>
<dbReference type="AlphaFoldDB" id="A0A8H5J6P7"/>
<proteinExistence type="inferred from homology"/>
<dbReference type="InterPro" id="IPR032465">
    <property type="entry name" value="ACMSD"/>
</dbReference>
<keyword evidence="2" id="KW-0479">Metal-binding</keyword>
<keyword evidence="5 8" id="KW-0456">Lyase</keyword>
<gene>
    <name evidence="10" type="ORF">FMEXI_4081</name>
</gene>
<dbReference type="GO" id="GO:0019748">
    <property type="term" value="P:secondary metabolic process"/>
    <property type="evidence" value="ECO:0007669"/>
    <property type="project" value="TreeGrafter"/>
</dbReference>
<reference evidence="10 11" key="1">
    <citation type="submission" date="2020-05" db="EMBL/GenBank/DDBJ databases">
        <title>Identification and distribution of gene clusters putatively required for synthesis of sphingolipid metabolism inhibitors in phylogenetically diverse species of the filamentous fungus Fusarium.</title>
        <authorList>
            <person name="Kim H.-S."/>
            <person name="Busman M."/>
            <person name="Brown D.W."/>
            <person name="Divon H."/>
            <person name="Uhlig S."/>
            <person name="Proctor R.H."/>
        </authorList>
    </citation>
    <scope>NUCLEOTIDE SEQUENCE [LARGE SCALE GENOMIC DNA]</scope>
    <source>
        <strain evidence="10 11">NRRL 53147</strain>
    </source>
</reference>
<evidence type="ECO:0000313" key="10">
    <source>
        <dbReference type="EMBL" id="KAF5549829.1"/>
    </source>
</evidence>
<keyword evidence="3 8" id="KW-0210">Decarboxylase</keyword>
<name>A0A8H5J6P7_9HYPO</name>
<protein>
    <recommendedName>
        <fullName evidence="7">6-methylsalicylate decarboxylase</fullName>
        <ecNumber evidence="7">4.1.1.52</ecNumber>
    </recommendedName>
</protein>
<dbReference type="Gene3D" id="3.20.20.140">
    <property type="entry name" value="Metal-dependent hydrolases"/>
    <property type="match status" value="1"/>
</dbReference>
<evidence type="ECO:0000256" key="7">
    <source>
        <dbReference type="ARBA" id="ARBA00038889"/>
    </source>
</evidence>
<evidence type="ECO:0000256" key="4">
    <source>
        <dbReference type="ARBA" id="ARBA00022833"/>
    </source>
</evidence>
<evidence type="ECO:0000256" key="1">
    <source>
        <dbReference type="ARBA" id="ARBA00005871"/>
    </source>
</evidence>
<evidence type="ECO:0000256" key="8">
    <source>
        <dbReference type="RuleBase" id="RU366045"/>
    </source>
</evidence>
<dbReference type="Proteomes" id="UP000522262">
    <property type="component" value="Unassembled WGS sequence"/>
</dbReference>
<evidence type="ECO:0000259" key="9">
    <source>
        <dbReference type="Pfam" id="PF04909"/>
    </source>
</evidence>
<accession>A0A8H5J6P7</accession>
<organism evidence="10 11">
    <name type="scientific">Fusarium mexicanum</name>
    <dbReference type="NCBI Taxonomy" id="751941"/>
    <lineage>
        <taxon>Eukaryota</taxon>
        <taxon>Fungi</taxon>
        <taxon>Dikarya</taxon>
        <taxon>Ascomycota</taxon>
        <taxon>Pezizomycotina</taxon>
        <taxon>Sordariomycetes</taxon>
        <taxon>Hypocreomycetidae</taxon>
        <taxon>Hypocreales</taxon>
        <taxon>Nectriaceae</taxon>
        <taxon>Fusarium</taxon>
        <taxon>Fusarium fujikuroi species complex</taxon>
    </lineage>
</organism>
<feature type="domain" description="Amidohydrolase-related" evidence="9">
    <location>
        <begin position="265"/>
        <end position="610"/>
    </location>
</feature>
<dbReference type="GO" id="GO:0016787">
    <property type="term" value="F:hydrolase activity"/>
    <property type="evidence" value="ECO:0007669"/>
    <property type="project" value="InterPro"/>
</dbReference>
<evidence type="ECO:0000256" key="6">
    <source>
        <dbReference type="ARBA" id="ARBA00036832"/>
    </source>
</evidence>
<sequence>MQFRLSSSPINMNLTSPLCSLPTEILLMVIECLECPFSIRAFAFSYPRALHLLQKYRQRVSEAAVRAFDRRLPIEKIFGYDVRACRLRLALRNLAFLDPAKAKQKVCKADFYGDWCNLKLLCEMTSLNNEIDRFISSFNGACLSIFCFIFQCYENLIRRVDRQLELEEIHQDSEPQGSELVHIARFHTRTRDEELRYIALLCLQGYVCLTVAEKYTDDELRQFVLKSFMWFCRDGTNCIPDTCGSFSLAVTACRSTPSSQKSAKIDVHAHFVPDFYAKALKEAEHVPGPDGMPFTPEWDAESHLQFMKENNIEKSILSISSPGVYLNVPSKDATKKAIKLARRVNQYGSQVKAKYPKQFGFFASLPLPDINASLKEIDYIFKQLNPKPDGIVMMSNYYGLYLGDRDLEPIYDALNELNVTIFEHPTTPCTQFNKLRFDIDQSAPSISQQQWQALNRPVAVRQFAGPTLDFPFETARTFADLFYTSMPTKFPNLKWIMSHAGGGLIPTLDRIVTYSALYPGLNLTEDSMKQTLSKSFYFDLAGPWPVNFAIPALLRWVDYTRIVWGSDTVFTPMSSAAKYAAAFDKDVEEVFLDPRKANAIRATNARALFG</sequence>
<keyword evidence="4" id="KW-0862">Zinc</keyword>
<comment type="similarity">
    <text evidence="1">Belongs to the metallo-dependent hydrolases superfamily. ACMSD family.</text>
</comment>
<evidence type="ECO:0000313" key="11">
    <source>
        <dbReference type="Proteomes" id="UP000522262"/>
    </source>
</evidence>
<comment type="caution">
    <text evidence="10">The sequence shown here is derived from an EMBL/GenBank/DDBJ whole genome shotgun (WGS) entry which is preliminary data.</text>
</comment>
<dbReference type="SUPFAM" id="SSF51556">
    <property type="entry name" value="Metallo-dependent hydrolases"/>
    <property type="match status" value="1"/>
</dbReference>
<dbReference type="EC" id="4.1.1.52" evidence="7"/>
<dbReference type="PANTHER" id="PTHR21240">
    <property type="entry name" value="2-AMINO-3-CARBOXYLMUCONATE-6-SEMIALDEHYDE DECARBOXYLASE"/>
    <property type="match status" value="1"/>
</dbReference>
<comment type="catalytic activity">
    <reaction evidence="6">
        <text>6-methylsalicylate + H(+) = 3-methylphenol + CO2</text>
        <dbReference type="Rhea" id="RHEA:23112"/>
        <dbReference type="ChEBI" id="CHEBI:15378"/>
        <dbReference type="ChEBI" id="CHEBI:16526"/>
        <dbReference type="ChEBI" id="CHEBI:17231"/>
        <dbReference type="ChEBI" id="CHEBI:36658"/>
        <dbReference type="EC" id="4.1.1.52"/>
    </reaction>
    <physiologicalReaction direction="left-to-right" evidence="6">
        <dbReference type="Rhea" id="RHEA:23113"/>
    </physiologicalReaction>
</comment>
<dbReference type="Pfam" id="PF04909">
    <property type="entry name" value="Amidohydro_2"/>
    <property type="match status" value="1"/>
</dbReference>
<dbReference type="InterPro" id="IPR006680">
    <property type="entry name" value="Amidohydro-rel"/>
</dbReference>
<dbReference type="GO" id="GO:0005829">
    <property type="term" value="C:cytosol"/>
    <property type="evidence" value="ECO:0007669"/>
    <property type="project" value="TreeGrafter"/>
</dbReference>
<keyword evidence="11" id="KW-1185">Reference proteome</keyword>
<dbReference type="GO" id="GO:0046872">
    <property type="term" value="F:metal ion binding"/>
    <property type="evidence" value="ECO:0007669"/>
    <property type="project" value="UniProtKB-KW"/>
</dbReference>
<dbReference type="GO" id="GO:0047596">
    <property type="term" value="F:6-methylsalicylate decarboxylase activity"/>
    <property type="evidence" value="ECO:0007669"/>
    <property type="project" value="UniProtKB-EC"/>
</dbReference>
<evidence type="ECO:0000256" key="5">
    <source>
        <dbReference type="ARBA" id="ARBA00023239"/>
    </source>
</evidence>